<sequence>MSNKKKIYFNPIFICLCLLLVTPLGIFLLWKSQRYNKNFTLTLSAMSCVYFVSLVSLITLSVNFNSITGFFVDDNSDSVAVAKMKSPNSNLDMNCDLDSIVKFYNTAIKETAGKDIPLPESTINFLDKYVTIFPSNTKNDVKKIYSLLSESPDYNQLISNTSLYNNKVISISGTAMKITETIVNNQQMSILEVTANENNKYTILFPGPVGIKEGGNLICLGVPITTLDNNNLVLIGGKLETVY</sequence>
<keyword evidence="1" id="KW-1133">Transmembrane helix</keyword>
<dbReference type="RefSeq" id="WP_072832709.1">
    <property type="nucleotide sequence ID" value="NZ_FQXP01000014.1"/>
</dbReference>
<keyword evidence="1" id="KW-0812">Transmembrane</keyword>
<dbReference type="AlphaFoldDB" id="A0A1M5YFI1"/>
<accession>A0A1M5YFI1</accession>
<evidence type="ECO:0000313" key="3">
    <source>
        <dbReference type="Proteomes" id="UP000184526"/>
    </source>
</evidence>
<feature type="transmembrane region" description="Helical" evidence="1">
    <location>
        <begin position="42"/>
        <end position="62"/>
    </location>
</feature>
<evidence type="ECO:0000256" key="1">
    <source>
        <dbReference type="SAM" id="Phobius"/>
    </source>
</evidence>
<dbReference type="Proteomes" id="UP000184526">
    <property type="component" value="Unassembled WGS sequence"/>
</dbReference>
<reference evidence="2 3" key="1">
    <citation type="submission" date="2016-11" db="EMBL/GenBank/DDBJ databases">
        <authorList>
            <person name="Jaros S."/>
            <person name="Januszkiewicz K."/>
            <person name="Wedrychowicz H."/>
        </authorList>
    </citation>
    <scope>NUCLEOTIDE SEQUENCE [LARGE SCALE GENOMIC DNA]</scope>
    <source>
        <strain evidence="2 3">DSM 3089</strain>
    </source>
</reference>
<evidence type="ECO:0000313" key="2">
    <source>
        <dbReference type="EMBL" id="SHI10797.1"/>
    </source>
</evidence>
<name>A0A1M5YFI1_9CLOT</name>
<organism evidence="2 3">
    <name type="scientific">Clostridium collagenovorans DSM 3089</name>
    <dbReference type="NCBI Taxonomy" id="1121306"/>
    <lineage>
        <taxon>Bacteria</taxon>
        <taxon>Bacillati</taxon>
        <taxon>Bacillota</taxon>
        <taxon>Clostridia</taxon>
        <taxon>Eubacteriales</taxon>
        <taxon>Clostridiaceae</taxon>
        <taxon>Clostridium</taxon>
    </lineage>
</organism>
<keyword evidence="1" id="KW-0472">Membrane</keyword>
<feature type="transmembrane region" description="Helical" evidence="1">
    <location>
        <begin position="7"/>
        <end position="30"/>
    </location>
</feature>
<protein>
    <submittedName>
        <fullName evidence="2">Uncharacterized protein</fullName>
    </submittedName>
</protein>
<dbReference type="OrthoDB" id="9783680at2"/>
<keyword evidence="3" id="KW-1185">Reference proteome</keyword>
<gene>
    <name evidence="2" type="ORF">SAMN02745196_02898</name>
</gene>
<proteinExistence type="predicted"/>
<dbReference type="EMBL" id="FQXP01000014">
    <property type="protein sequence ID" value="SHI10797.1"/>
    <property type="molecule type" value="Genomic_DNA"/>
</dbReference>